<name>A0A7J9RTT6_SULOH</name>
<dbReference type="Proteomes" id="UP000582213">
    <property type="component" value="Unassembled WGS sequence"/>
</dbReference>
<protein>
    <submittedName>
        <fullName evidence="1">Transposase</fullName>
    </submittedName>
</protein>
<comment type="caution">
    <text evidence="1">The sequence shown here is derived from an EMBL/GenBank/DDBJ whole genome shotgun (WGS) entry which is preliminary data.</text>
</comment>
<evidence type="ECO:0000313" key="1">
    <source>
        <dbReference type="EMBL" id="MBB5254353.1"/>
    </source>
</evidence>
<dbReference type="EMBL" id="JACHFY010000014">
    <property type="protein sequence ID" value="MBB5254353.1"/>
    <property type="molecule type" value="Genomic_DNA"/>
</dbReference>
<dbReference type="AlphaFoldDB" id="A0A7J9RTT6"/>
<reference evidence="1 2" key="1">
    <citation type="submission" date="2020-08" db="EMBL/GenBank/DDBJ databases">
        <title>Genomic Encyclopedia of Type Strains, Phase IV (KMG-IV): sequencing the most valuable type-strain genomes for metagenomic binning, comparative biology and taxonomic classification.</title>
        <authorList>
            <person name="Goeker M."/>
        </authorList>
    </citation>
    <scope>NUCLEOTIDE SEQUENCE [LARGE SCALE GENOMIC DNA]</scope>
    <source>
        <strain evidence="1 2">DSM 12421</strain>
    </source>
</reference>
<organism evidence="1 2">
    <name type="scientific">Sulfurisphaera ohwakuensis</name>
    <dbReference type="NCBI Taxonomy" id="69656"/>
    <lineage>
        <taxon>Archaea</taxon>
        <taxon>Thermoproteota</taxon>
        <taxon>Thermoprotei</taxon>
        <taxon>Sulfolobales</taxon>
        <taxon>Sulfolobaceae</taxon>
        <taxon>Sulfurisphaera</taxon>
    </lineage>
</organism>
<proteinExistence type="predicted"/>
<sequence length="77" mass="9305">MLKVNAQQVARKNTEDWRSFLSLIKEKKEGKLPKWFEPRPPGYWKDKNGKYKLMIIIRNDSYELDESEKLIHLKDLK</sequence>
<accession>A0A7J9RTT6</accession>
<gene>
    <name evidence="1" type="ORF">HNQ62_002127</name>
</gene>
<evidence type="ECO:0000313" key="2">
    <source>
        <dbReference type="Proteomes" id="UP000582213"/>
    </source>
</evidence>